<gene>
    <name evidence="3" type="ORF">NCTC11190_00040</name>
</gene>
<evidence type="ECO:0000256" key="1">
    <source>
        <dbReference type="SAM" id="SignalP"/>
    </source>
</evidence>
<evidence type="ECO:0000313" key="3">
    <source>
        <dbReference type="EMBL" id="SUE32859.1"/>
    </source>
</evidence>
<dbReference type="GO" id="GO:0016491">
    <property type="term" value="F:oxidoreductase activity"/>
    <property type="evidence" value="ECO:0007669"/>
    <property type="project" value="InterPro"/>
</dbReference>
<dbReference type="STRING" id="880526.GCA_000427365_01398"/>
<dbReference type="InterPro" id="IPR050553">
    <property type="entry name" value="Thioredoxin_ResA/DsbE_sf"/>
</dbReference>
<evidence type="ECO:0000313" key="4">
    <source>
        <dbReference type="Proteomes" id="UP000255233"/>
    </source>
</evidence>
<evidence type="ECO:0000259" key="2">
    <source>
        <dbReference type="PROSITE" id="PS51352"/>
    </source>
</evidence>
<dbReference type="RefSeq" id="WP_037291686.1">
    <property type="nucleotide sequence ID" value="NZ_UGVL01000001.1"/>
</dbReference>
<dbReference type="EMBL" id="UGVL01000001">
    <property type="protein sequence ID" value="SUE32859.1"/>
    <property type="molecule type" value="Genomic_DNA"/>
</dbReference>
<dbReference type="InterPro" id="IPR013766">
    <property type="entry name" value="Thioredoxin_domain"/>
</dbReference>
<dbReference type="GO" id="GO:0016209">
    <property type="term" value="F:antioxidant activity"/>
    <property type="evidence" value="ECO:0007669"/>
    <property type="project" value="InterPro"/>
</dbReference>
<reference evidence="3 4" key="1">
    <citation type="submission" date="2018-06" db="EMBL/GenBank/DDBJ databases">
        <authorList>
            <consortium name="Pathogen Informatics"/>
            <person name="Doyle S."/>
        </authorList>
    </citation>
    <scope>NUCLEOTIDE SEQUENCE [LARGE SCALE GENOMIC DNA]</scope>
    <source>
        <strain evidence="3 4">NCTC11190</strain>
    </source>
</reference>
<dbReference type="InterPro" id="IPR000866">
    <property type="entry name" value="AhpC/TSA"/>
</dbReference>
<proteinExistence type="predicted"/>
<protein>
    <submittedName>
        <fullName evidence="3">Thiol-disulfide oxidoreductase</fullName>
    </submittedName>
</protein>
<dbReference type="Proteomes" id="UP000255233">
    <property type="component" value="Unassembled WGS sequence"/>
</dbReference>
<dbReference type="Gene3D" id="3.40.30.10">
    <property type="entry name" value="Glutaredoxin"/>
    <property type="match status" value="1"/>
</dbReference>
<keyword evidence="1" id="KW-0732">Signal</keyword>
<accession>A0A379MQ24</accession>
<dbReference type="AlphaFoldDB" id="A0A379MQ24"/>
<feature type="chain" id="PRO_5016573854" evidence="1">
    <location>
        <begin position="22"/>
        <end position="415"/>
    </location>
</feature>
<dbReference type="PANTHER" id="PTHR42852">
    <property type="entry name" value="THIOL:DISULFIDE INTERCHANGE PROTEIN DSBE"/>
    <property type="match status" value="1"/>
</dbReference>
<name>A0A379MQ24_9BACT</name>
<feature type="domain" description="Thioredoxin" evidence="2">
    <location>
        <begin position="250"/>
        <end position="411"/>
    </location>
</feature>
<keyword evidence="4" id="KW-1185">Reference proteome</keyword>
<dbReference type="SUPFAM" id="SSF52833">
    <property type="entry name" value="Thioredoxin-like"/>
    <property type="match status" value="1"/>
</dbReference>
<dbReference type="OrthoDB" id="1034479at2"/>
<dbReference type="Pfam" id="PF00578">
    <property type="entry name" value="AhpC-TSA"/>
    <property type="match status" value="1"/>
</dbReference>
<dbReference type="PANTHER" id="PTHR42852:SF13">
    <property type="entry name" value="PROTEIN DIPZ"/>
    <property type="match status" value="1"/>
</dbReference>
<dbReference type="PROSITE" id="PS51352">
    <property type="entry name" value="THIOREDOXIN_2"/>
    <property type="match status" value="1"/>
</dbReference>
<feature type="signal peptide" evidence="1">
    <location>
        <begin position="1"/>
        <end position="21"/>
    </location>
</feature>
<organism evidence="3 4">
    <name type="scientific">Rikenella microfusus</name>
    <dbReference type="NCBI Taxonomy" id="28139"/>
    <lineage>
        <taxon>Bacteria</taxon>
        <taxon>Pseudomonadati</taxon>
        <taxon>Bacteroidota</taxon>
        <taxon>Bacteroidia</taxon>
        <taxon>Bacteroidales</taxon>
        <taxon>Rikenellaceae</taxon>
        <taxon>Rikenella</taxon>
    </lineage>
</organism>
<dbReference type="InterPro" id="IPR036249">
    <property type="entry name" value="Thioredoxin-like_sf"/>
</dbReference>
<sequence>MNRLLSFALFSVAAVGTTASAQQKFTLTGRIDGLQTGDTLRFERVIHPNWEREFAFDVVVGQPGTFQYRGKQEHDQHYLMTYLPKEGKAPRCDRSGKEVIVTGGDRIRFSGTADEIYYCALGGGIYDDPLLAETLRLEDSLGMIRGSYAREIEAAYARKDTAGARRYTQLFNNFGRSGSDPGFDRVREARKAYAEAHPDGTLYLLIQNIPSIAYKPIGESKAAYAAYSPELKAGYYGRLYAETLAGMERLADGQPAPDFSVVTVAGETVTKKDYRDGYLLIYHWGLCPGSIYIDGQVRELYDKYKDKGLEVIGLTESVATIRQVYEGLPKDEKTPSAGVEDMRPVLAGMLEHPWTEVEVETDHPDNRSLMDAYKFSGWPFFVLIGPDGKIEARGFTDAFFKARTLLDEKLGAPAE</sequence>